<name>A0A1M4U2J8_9BACT</name>
<proteinExistence type="predicted"/>
<dbReference type="OrthoDB" id="878483at2"/>
<reference evidence="1 2" key="1">
    <citation type="submission" date="2016-11" db="EMBL/GenBank/DDBJ databases">
        <authorList>
            <person name="Jaros S."/>
            <person name="Januszkiewicz K."/>
            <person name="Wedrychowicz H."/>
        </authorList>
    </citation>
    <scope>NUCLEOTIDE SEQUENCE [LARGE SCALE GENOMIC DNA]</scope>
    <source>
        <strain evidence="1 2">DSM 18119</strain>
    </source>
</reference>
<sequence length="217" mass="23438">MRILIHLLLTVLLFTNCRNNKSGSPDKIVSNQVTTSVKSKIETKDTTMTAAVIGNKQKLALTSNALQLVDAITGSTKEIIYGVPYKQIVTIVRNILEREPAKVGVNTECGAGPLKMASWSNGLTLVFKETKRDNGEWLFAGWFASKPQHKETKLSTMAGVGVGSTLAELKSAYEISVSKTTLGQEFAVKSGFYGLLSGIGDDATIDAMWSGVSCNFR</sequence>
<organism evidence="1 2">
    <name type="scientific">Flavisolibacter ginsengisoli DSM 18119</name>
    <dbReference type="NCBI Taxonomy" id="1121884"/>
    <lineage>
        <taxon>Bacteria</taxon>
        <taxon>Pseudomonadati</taxon>
        <taxon>Bacteroidota</taxon>
        <taxon>Chitinophagia</taxon>
        <taxon>Chitinophagales</taxon>
        <taxon>Chitinophagaceae</taxon>
        <taxon>Flavisolibacter</taxon>
    </lineage>
</organism>
<gene>
    <name evidence="1" type="ORF">SAMN02745131_00502</name>
</gene>
<dbReference type="Proteomes" id="UP000184048">
    <property type="component" value="Unassembled WGS sequence"/>
</dbReference>
<keyword evidence="2" id="KW-1185">Reference proteome</keyword>
<evidence type="ECO:0000313" key="2">
    <source>
        <dbReference type="Proteomes" id="UP000184048"/>
    </source>
</evidence>
<evidence type="ECO:0000313" key="1">
    <source>
        <dbReference type="EMBL" id="SHE50844.1"/>
    </source>
</evidence>
<dbReference type="EMBL" id="FQUU01000002">
    <property type="protein sequence ID" value="SHE50844.1"/>
    <property type="molecule type" value="Genomic_DNA"/>
</dbReference>
<dbReference type="RefSeq" id="WP_072833671.1">
    <property type="nucleotide sequence ID" value="NZ_FQUU01000002.1"/>
</dbReference>
<dbReference type="AlphaFoldDB" id="A0A1M4U2J8"/>
<accession>A0A1M4U2J8</accession>
<protein>
    <submittedName>
        <fullName evidence="1">Uncharacterized protein</fullName>
    </submittedName>
</protein>